<dbReference type="Pfam" id="PF01042">
    <property type="entry name" value="Ribonuc_L-PSP"/>
    <property type="match status" value="1"/>
</dbReference>
<organism evidence="1 2">
    <name type="scientific">Candidatus Ordinivivax streblomastigis</name>
    <dbReference type="NCBI Taxonomy" id="2540710"/>
    <lineage>
        <taxon>Bacteria</taxon>
        <taxon>Pseudomonadati</taxon>
        <taxon>Bacteroidota</taxon>
        <taxon>Bacteroidia</taxon>
        <taxon>Bacteroidales</taxon>
        <taxon>Candidatus Ordinivivax</taxon>
    </lineage>
</organism>
<dbReference type="SUPFAM" id="SSF55298">
    <property type="entry name" value="YjgF-like"/>
    <property type="match status" value="2"/>
</dbReference>
<dbReference type="Gene3D" id="3.30.1330.40">
    <property type="entry name" value="RutC-like"/>
    <property type="match status" value="2"/>
</dbReference>
<keyword evidence="1" id="KW-0560">Oxidoreductase</keyword>
<sequence length="379" mass="42976">MYIKTTCNSVRIESCRFVTEGGIAEYHAVLHVTKTDDTFEQQIEAIQNGLSNFLCTCEESVQPVFKRYFLSDAANQAHIVRKNEKRQPPCAVSIVQQAPLDGSKIALWAYLKSEANIEILHRQVVDTHNGYRHIWVAEWNYPGANSYEQTKALFQSYAADLEEEGCTLKNDCIRTWIFVQNIDVNYAGVVEARKEIFRQHGLTEKTHYITSTGIEGWHDNPEILVIFDAYAVKGLQEEQLKFLHALACLSSTFEYGVTFERGIKVEYGDRYHVFLAGTASINHKGEIVRPGDVIGQTDRMLENIEALLAESGTGFDDVAQMIVYLRNVSDYPVVNAIFEKRFPRIPKLITLAPVCRPGWLVETECIAIIKNSNPKFKAL</sequence>
<comment type="caution">
    <text evidence="1">The sequence shown here is derived from an EMBL/GenBank/DDBJ whole genome shotgun (WGS) entry which is preliminary data.</text>
</comment>
<reference evidence="1 2" key="1">
    <citation type="submission" date="2019-03" db="EMBL/GenBank/DDBJ databases">
        <title>Single cell metagenomics reveals metabolic interactions within the superorganism composed of flagellate Streblomastix strix and complex community of Bacteroidetes bacteria on its surface.</title>
        <authorList>
            <person name="Treitli S.C."/>
            <person name="Kolisko M."/>
            <person name="Husnik F."/>
            <person name="Keeling P."/>
            <person name="Hampl V."/>
        </authorList>
    </citation>
    <scope>NUCLEOTIDE SEQUENCE [LARGE SCALE GENOMIC DNA]</scope>
    <source>
        <strain evidence="1">St1</strain>
    </source>
</reference>
<accession>A0A5M8NUA6</accession>
<dbReference type="PANTHER" id="PTHR11803">
    <property type="entry name" value="2-IMINOBUTANOATE/2-IMINOPROPANOATE DEAMINASE RIDA"/>
    <property type="match status" value="1"/>
</dbReference>
<dbReference type="GO" id="GO:0005829">
    <property type="term" value="C:cytosol"/>
    <property type="evidence" value="ECO:0007669"/>
    <property type="project" value="TreeGrafter"/>
</dbReference>
<dbReference type="EC" id="1.-.-.-" evidence="1"/>
<dbReference type="AlphaFoldDB" id="A0A5M8NUA6"/>
<name>A0A5M8NUA6_9BACT</name>
<protein>
    <submittedName>
        <fullName evidence="1">Putative aminoacrylate peracid reductase RutC</fullName>
        <ecNumber evidence="1">1.-.-.-</ecNumber>
    </submittedName>
</protein>
<proteinExistence type="predicted"/>
<dbReference type="InterPro" id="IPR006175">
    <property type="entry name" value="YjgF/YER057c/UK114"/>
</dbReference>
<dbReference type="PANTHER" id="PTHR11803:SF39">
    <property type="entry name" value="2-IMINOBUTANOATE_2-IMINOPROPANOATE DEAMINASE"/>
    <property type="match status" value="1"/>
</dbReference>
<dbReference type="CDD" id="cd06153">
    <property type="entry name" value="YjgF_YER057c_UK114_like_5"/>
    <property type="match status" value="1"/>
</dbReference>
<dbReference type="GO" id="GO:0019239">
    <property type="term" value="F:deaminase activity"/>
    <property type="evidence" value="ECO:0007669"/>
    <property type="project" value="TreeGrafter"/>
</dbReference>
<evidence type="ECO:0000313" key="1">
    <source>
        <dbReference type="EMBL" id="KAA6300183.1"/>
    </source>
</evidence>
<dbReference type="GO" id="GO:0016491">
    <property type="term" value="F:oxidoreductase activity"/>
    <property type="evidence" value="ECO:0007669"/>
    <property type="project" value="UniProtKB-KW"/>
</dbReference>
<gene>
    <name evidence="1" type="ORF">EZS26_003673</name>
</gene>
<dbReference type="EMBL" id="SNRX01000124">
    <property type="protein sequence ID" value="KAA6300183.1"/>
    <property type="molecule type" value="Genomic_DNA"/>
</dbReference>
<dbReference type="Proteomes" id="UP000324575">
    <property type="component" value="Unassembled WGS sequence"/>
</dbReference>
<dbReference type="InterPro" id="IPR035959">
    <property type="entry name" value="RutC-like_sf"/>
</dbReference>
<evidence type="ECO:0000313" key="2">
    <source>
        <dbReference type="Proteomes" id="UP000324575"/>
    </source>
</evidence>